<evidence type="ECO:0000313" key="2">
    <source>
        <dbReference type="EMBL" id="KAK3490158.1"/>
    </source>
</evidence>
<comment type="caution">
    <text evidence="2">The sequence shown here is derived from an EMBL/GenBank/DDBJ whole genome shotgun (WGS) entry which is preliminary data.</text>
</comment>
<reference evidence="2 3" key="1">
    <citation type="journal article" date="2023" name="Mol. Phylogenet. Evol.">
        <title>Genome-scale phylogeny and comparative genomics of the fungal order Sordariales.</title>
        <authorList>
            <person name="Hensen N."/>
            <person name="Bonometti L."/>
            <person name="Westerberg I."/>
            <person name="Brannstrom I.O."/>
            <person name="Guillou S."/>
            <person name="Cros-Aarteil S."/>
            <person name="Calhoun S."/>
            <person name="Haridas S."/>
            <person name="Kuo A."/>
            <person name="Mondo S."/>
            <person name="Pangilinan J."/>
            <person name="Riley R."/>
            <person name="LaButti K."/>
            <person name="Andreopoulos B."/>
            <person name="Lipzen A."/>
            <person name="Chen C."/>
            <person name="Yan M."/>
            <person name="Daum C."/>
            <person name="Ng V."/>
            <person name="Clum A."/>
            <person name="Steindorff A."/>
            <person name="Ohm R.A."/>
            <person name="Martin F."/>
            <person name="Silar P."/>
            <person name="Natvig D.O."/>
            <person name="Lalanne C."/>
            <person name="Gautier V."/>
            <person name="Ament-Velasquez S.L."/>
            <person name="Kruys A."/>
            <person name="Hutchinson M.I."/>
            <person name="Powell A.J."/>
            <person name="Barry K."/>
            <person name="Miller A.N."/>
            <person name="Grigoriev I.V."/>
            <person name="Debuchy R."/>
            <person name="Gladieux P."/>
            <person name="Hiltunen Thoren M."/>
            <person name="Johannesson H."/>
        </authorList>
    </citation>
    <scope>NUCLEOTIDE SEQUENCE [LARGE SCALE GENOMIC DNA]</scope>
    <source>
        <strain evidence="2 3">FGSC 10403</strain>
    </source>
</reference>
<protein>
    <submittedName>
        <fullName evidence="2">Uncharacterized protein</fullName>
    </submittedName>
</protein>
<accession>A0AAJ0I4W7</accession>
<gene>
    <name evidence="2" type="ORF">B0T23DRAFT_396354</name>
</gene>
<evidence type="ECO:0000313" key="3">
    <source>
        <dbReference type="Proteomes" id="UP001285908"/>
    </source>
</evidence>
<name>A0AAJ0I4W7_9PEZI</name>
<dbReference type="EMBL" id="JAULSX010000005">
    <property type="protein sequence ID" value="KAK3490158.1"/>
    <property type="molecule type" value="Genomic_DNA"/>
</dbReference>
<dbReference type="Proteomes" id="UP001285908">
    <property type="component" value="Unassembled WGS sequence"/>
</dbReference>
<evidence type="ECO:0000256" key="1">
    <source>
        <dbReference type="SAM" id="MobiDB-lite"/>
    </source>
</evidence>
<feature type="region of interest" description="Disordered" evidence="1">
    <location>
        <begin position="55"/>
        <end position="96"/>
    </location>
</feature>
<proteinExistence type="predicted"/>
<dbReference type="AlphaFoldDB" id="A0AAJ0I4W7"/>
<organism evidence="2 3">
    <name type="scientific">Neurospora hispaniola</name>
    <dbReference type="NCBI Taxonomy" id="588809"/>
    <lineage>
        <taxon>Eukaryota</taxon>
        <taxon>Fungi</taxon>
        <taxon>Dikarya</taxon>
        <taxon>Ascomycota</taxon>
        <taxon>Pezizomycotina</taxon>
        <taxon>Sordariomycetes</taxon>
        <taxon>Sordariomycetidae</taxon>
        <taxon>Sordariales</taxon>
        <taxon>Sordariaceae</taxon>
        <taxon>Neurospora</taxon>
    </lineage>
</organism>
<feature type="compositionally biased region" description="Pro residues" evidence="1">
    <location>
        <begin position="66"/>
        <end position="96"/>
    </location>
</feature>
<dbReference type="RefSeq" id="XP_062691341.1">
    <property type="nucleotide sequence ID" value="XM_062838240.1"/>
</dbReference>
<sequence length="121" mass="12237">MSSTTIPGFCVFYQHLVTTCAPAATTTYNAVTETVTAEITTVTDITMVIPTQTCPSSSATGFSASPSPPPSSSPSSPPSFTHPPPTPSPSLLPRLPPAALSAIGTIGSIGFEKGSKGVGRQ</sequence>
<keyword evidence="3" id="KW-1185">Reference proteome</keyword>
<feature type="compositionally biased region" description="Low complexity" evidence="1">
    <location>
        <begin position="55"/>
        <end position="65"/>
    </location>
</feature>
<dbReference type="GeneID" id="87875862"/>